<dbReference type="PANTHER" id="PTHR48107:SF7">
    <property type="entry name" value="RE15974P"/>
    <property type="match status" value="1"/>
</dbReference>
<dbReference type="Gene3D" id="3.40.50.720">
    <property type="entry name" value="NAD(P)-binding Rossmann-like Domain"/>
    <property type="match status" value="1"/>
</dbReference>
<feature type="compositionally biased region" description="Basic residues" evidence="3">
    <location>
        <begin position="1"/>
        <end position="10"/>
    </location>
</feature>
<evidence type="ECO:0000313" key="5">
    <source>
        <dbReference type="Proteomes" id="UP000009044"/>
    </source>
</evidence>
<feature type="compositionally biased region" description="Polar residues" evidence="3">
    <location>
        <begin position="14"/>
        <end position="28"/>
    </location>
</feature>
<dbReference type="AlphaFoldDB" id="G2I7E7"/>
<reference evidence="5" key="1">
    <citation type="journal article" date="2011" name="J. Bacteriol.">
        <title>Complete genome sequence of NBRC 3288, a unique cellulose-nonproducing strain of Gluconacetobacter xylinus isolated from vinegar.</title>
        <authorList>
            <person name="Ogino H."/>
            <person name="Azuma Y."/>
            <person name="Hosoyama A."/>
            <person name="Nakazawa H."/>
            <person name="Matsutani M."/>
            <person name="Hasegawa A."/>
            <person name="Otsuyama K."/>
            <person name="Matsushita K."/>
            <person name="Fujita N."/>
            <person name="Shirai M."/>
        </authorList>
    </citation>
    <scope>NUCLEOTIDE SEQUENCE [LARGE SCALE GENOMIC DNA]</scope>
    <source>
        <strain evidence="5">NBRC 3288 / BCRC 11682 / LMG 1693</strain>
    </source>
</reference>
<keyword evidence="2" id="KW-0560">Oxidoreductase</keyword>
<dbReference type="InterPro" id="IPR002347">
    <property type="entry name" value="SDR_fam"/>
</dbReference>
<dbReference type="KEGG" id="gxy:GLX_16320"/>
<dbReference type="PATRIC" id="fig|634177.7.peg.1863"/>
<dbReference type="FunFam" id="3.40.50.720:FF:000084">
    <property type="entry name" value="Short-chain dehydrogenase reductase"/>
    <property type="match status" value="1"/>
</dbReference>
<proteinExistence type="inferred from homology"/>
<name>G2I7E7_KOMMN</name>
<evidence type="ECO:0000256" key="1">
    <source>
        <dbReference type="ARBA" id="ARBA00006484"/>
    </source>
</evidence>
<gene>
    <name evidence="4" type="ordered locus">GLX_16320</name>
</gene>
<dbReference type="Proteomes" id="UP000009044">
    <property type="component" value="Chromosome"/>
</dbReference>
<dbReference type="GO" id="GO:0016614">
    <property type="term" value="F:oxidoreductase activity, acting on CH-OH group of donors"/>
    <property type="evidence" value="ECO:0007669"/>
    <property type="project" value="UniProtKB-ARBA"/>
</dbReference>
<dbReference type="HOGENOM" id="CLU_010194_1_3_5"/>
<comment type="similarity">
    <text evidence="1">Belongs to the short-chain dehydrogenases/reductases (SDR) family.</text>
</comment>
<evidence type="ECO:0000256" key="3">
    <source>
        <dbReference type="SAM" id="MobiDB-lite"/>
    </source>
</evidence>
<dbReference type="STRING" id="634177.GLX_16320"/>
<dbReference type="SUPFAM" id="SSF51735">
    <property type="entry name" value="NAD(P)-binding Rossmann-fold domains"/>
    <property type="match status" value="1"/>
</dbReference>
<dbReference type="CDD" id="cd05233">
    <property type="entry name" value="SDR_c"/>
    <property type="match status" value="1"/>
</dbReference>
<dbReference type="EMBL" id="AP012159">
    <property type="protein sequence ID" value="BAK84044.1"/>
    <property type="molecule type" value="Genomic_DNA"/>
</dbReference>
<protein>
    <submittedName>
        <fullName evidence="4">Oxidoreductase</fullName>
    </submittedName>
</protein>
<accession>G2I7E7</accession>
<organism evidence="4 5">
    <name type="scientific">Komagataeibacter medellinensis (strain NBRC 3288 / BCRC 11682 / LMG 1693 / Kondo 51)</name>
    <name type="common">Gluconacetobacter medellinensis</name>
    <dbReference type="NCBI Taxonomy" id="634177"/>
    <lineage>
        <taxon>Bacteria</taxon>
        <taxon>Pseudomonadati</taxon>
        <taxon>Pseudomonadota</taxon>
        <taxon>Alphaproteobacteria</taxon>
        <taxon>Acetobacterales</taxon>
        <taxon>Acetobacteraceae</taxon>
        <taxon>Komagataeibacter</taxon>
    </lineage>
</organism>
<dbReference type="eggNOG" id="COG1028">
    <property type="taxonomic scope" value="Bacteria"/>
</dbReference>
<dbReference type="InterPro" id="IPR036291">
    <property type="entry name" value="NAD(P)-bd_dom_sf"/>
</dbReference>
<evidence type="ECO:0000256" key="2">
    <source>
        <dbReference type="ARBA" id="ARBA00023002"/>
    </source>
</evidence>
<dbReference type="PRINTS" id="PR00081">
    <property type="entry name" value="GDHRDH"/>
</dbReference>
<dbReference type="PRINTS" id="PR00080">
    <property type="entry name" value="SDRFAMILY"/>
</dbReference>
<dbReference type="Pfam" id="PF13561">
    <property type="entry name" value="adh_short_C2"/>
    <property type="match status" value="1"/>
</dbReference>
<sequence length="268" mass="27511">MIAHNGRHSRQDRPMNSNSPSPPAQTSGVVIVTGGSRGIGHAISTLLARRGHTVAINYATNAAPAEELAHTIMAQGGRALAIRADLSQPAQIPTLFDRAATLGPLAGLVNNAGITGTKVRIDEQTAETLDTLFNINVRATILAAGEAVRRMSIRHGGNGGVIVNLSSVAARLGGLPGLVPYAATKAAVETFTRGLANEVAHEGIRVNAVAPGLTATDMVPPETAKLAETVVPMGRVGHVDEIAQAVAFLLSPASSYMTGSVMTVSGGR</sequence>
<dbReference type="PROSITE" id="PS00061">
    <property type="entry name" value="ADH_SHORT"/>
    <property type="match status" value="1"/>
</dbReference>
<evidence type="ECO:0000313" key="4">
    <source>
        <dbReference type="EMBL" id="BAK84044.1"/>
    </source>
</evidence>
<dbReference type="PANTHER" id="PTHR48107">
    <property type="entry name" value="NADPH-DEPENDENT ALDEHYDE REDUCTASE-LIKE PROTEIN, CHLOROPLASTIC-RELATED"/>
    <property type="match status" value="1"/>
</dbReference>
<feature type="region of interest" description="Disordered" evidence="3">
    <location>
        <begin position="1"/>
        <end position="29"/>
    </location>
</feature>
<dbReference type="InterPro" id="IPR020904">
    <property type="entry name" value="Sc_DH/Rdtase_CS"/>
</dbReference>